<reference evidence="2 3" key="1">
    <citation type="submission" date="2021-03" db="EMBL/GenBank/DDBJ databases">
        <title>Antimicrobial resistance genes in bacteria isolated from Japanese honey, and their potential for conferring macrolide and lincosamide resistance in the American foulbrood pathogen Paenibacillus larvae.</title>
        <authorList>
            <person name="Okamoto M."/>
            <person name="Kumagai M."/>
            <person name="Kanamori H."/>
            <person name="Takamatsu D."/>
        </authorList>
    </citation>
    <scope>NUCLEOTIDE SEQUENCE [LARGE SCALE GENOMIC DNA]</scope>
    <source>
        <strain evidence="2 3">J21TS7</strain>
    </source>
</reference>
<comment type="caution">
    <text evidence="2">The sequence shown here is derived from an EMBL/GenBank/DDBJ whole genome shotgun (WGS) entry which is preliminary data.</text>
</comment>
<dbReference type="EMBL" id="BORU01000001">
    <property type="protein sequence ID" value="GIO54468.1"/>
    <property type="molecule type" value="Genomic_DNA"/>
</dbReference>
<keyword evidence="3" id="KW-1185">Reference proteome</keyword>
<dbReference type="Pfam" id="PF13560">
    <property type="entry name" value="HTH_31"/>
    <property type="match status" value="1"/>
</dbReference>
<accession>A0ABQ4LDC2</accession>
<dbReference type="Gene3D" id="1.10.260.40">
    <property type="entry name" value="lambda repressor-like DNA-binding domains"/>
    <property type="match status" value="1"/>
</dbReference>
<dbReference type="SUPFAM" id="SSF47413">
    <property type="entry name" value="lambda repressor-like DNA-binding domains"/>
    <property type="match status" value="1"/>
</dbReference>
<dbReference type="Gene3D" id="3.30.450.180">
    <property type="match status" value="1"/>
</dbReference>
<sequence length="276" mass="32471">MMNDERRRKQLADFLRSRRLRLSPREAGLLVETSRRRITGLRREEVASLSGISLQWYTALEQGRDIHVSEQVLESLVRTLRLSSDERNHLFVLANHSSLPQPKADDSVPTSLQRILDRMGTYPAYIIDRHWNVLAWNRISGTLCGDLNRAPELERNMLWRVFEVEDNKSRIVNWENVSSTMVAFFRNRFALYMNDSWFQELFDKLYDRSEEFRTLWDRQDVSGILEGEQIIHLPEAGQLTFRYHTFTISESSAFAMRVFTPLENSGTEEQLEELLK</sequence>
<evidence type="ECO:0000259" key="1">
    <source>
        <dbReference type="SMART" id="SM00530"/>
    </source>
</evidence>
<evidence type="ECO:0000313" key="3">
    <source>
        <dbReference type="Proteomes" id="UP000676601"/>
    </source>
</evidence>
<organism evidence="2 3">
    <name type="scientific">Paenibacillus cineris</name>
    <dbReference type="NCBI Taxonomy" id="237530"/>
    <lineage>
        <taxon>Bacteria</taxon>
        <taxon>Bacillati</taxon>
        <taxon>Bacillota</taxon>
        <taxon>Bacilli</taxon>
        <taxon>Bacillales</taxon>
        <taxon>Paenibacillaceae</taxon>
        <taxon>Paenibacillus</taxon>
    </lineage>
</organism>
<name>A0ABQ4LDC2_9BACL</name>
<feature type="domain" description="HTH cro/C1-type" evidence="1">
    <location>
        <begin position="14"/>
        <end position="87"/>
    </location>
</feature>
<dbReference type="Proteomes" id="UP000676601">
    <property type="component" value="Unassembled WGS sequence"/>
</dbReference>
<gene>
    <name evidence="2" type="ORF">J21TS7_27860</name>
</gene>
<dbReference type="CDD" id="cd00093">
    <property type="entry name" value="HTH_XRE"/>
    <property type="match status" value="1"/>
</dbReference>
<dbReference type="Pfam" id="PF17765">
    <property type="entry name" value="MLTR_LBD"/>
    <property type="match status" value="1"/>
</dbReference>
<dbReference type="PANTHER" id="PTHR35010">
    <property type="entry name" value="BLL4672 PROTEIN-RELATED"/>
    <property type="match status" value="1"/>
</dbReference>
<evidence type="ECO:0000313" key="2">
    <source>
        <dbReference type="EMBL" id="GIO54468.1"/>
    </source>
</evidence>
<dbReference type="InterPro" id="IPR001387">
    <property type="entry name" value="Cro/C1-type_HTH"/>
</dbReference>
<dbReference type="InterPro" id="IPR010982">
    <property type="entry name" value="Lambda_DNA-bd_dom_sf"/>
</dbReference>
<protein>
    <submittedName>
        <fullName evidence="2">Transcriptional regulator</fullName>
    </submittedName>
</protein>
<dbReference type="SMART" id="SM00530">
    <property type="entry name" value="HTH_XRE"/>
    <property type="match status" value="1"/>
</dbReference>
<proteinExistence type="predicted"/>
<dbReference type="InterPro" id="IPR041413">
    <property type="entry name" value="MLTR_LBD"/>
</dbReference>